<dbReference type="Proteomes" id="UP001066276">
    <property type="component" value="Chromosome 3_2"/>
</dbReference>
<sequence>MDKLALARISVSGTRKKPNQPWYSQALKILQRRYLQKERCWKLSMGEAERVDLKLALNSYKEACRVAKSDYFTRKISEAVNSSRELFRTVNILTTPLGTPKVENSQDFCNKVAKFFECKVHDIYSSFRLDKKPANLFSGPTKNLYPGVTMNEVPEKPLVLSKFMMPSNEVLCKLLLEGRNIFIRCFALFPIAQTTNLMKIIEKILGSFRLCNLPIIEPLRPNYISCPIGVIFGLH</sequence>
<protein>
    <submittedName>
        <fullName evidence="1">Uncharacterized protein</fullName>
    </submittedName>
</protein>
<organism evidence="1 2">
    <name type="scientific">Pleurodeles waltl</name>
    <name type="common">Iberian ribbed newt</name>
    <dbReference type="NCBI Taxonomy" id="8319"/>
    <lineage>
        <taxon>Eukaryota</taxon>
        <taxon>Metazoa</taxon>
        <taxon>Chordata</taxon>
        <taxon>Craniata</taxon>
        <taxon>Vertebrata</taxon>
        <taxon>Euteleostomi</taxon>
        <taxon>Amphibia</taxon>
        <taxon>Batrachia</taxon>
        <taxon>Caudata</taxon>
        <taxon>Salamandroidea</taxon>
        <taxon>Salamandridae</taxon>
        <taxon>Pleurodelinae</taxon>
        <taxon>Pleurodeles</taxon>
    </lineage>
</organism>
<comment type="caution">
    <text evidence="1">The sequence shown here is derived from an EMBL/GenBank/DDBJ whole genome shotgun (WGS) entry which is preliminary data.</text>
</comment>
<dbReference type="AlphaFoldDB" id="A0AAV7TFB5"/>
<dbReference type="EMBL" id="JANPWB010000006">
    <property type="protein sequence ID" value="KAJ1175100.1"/>
    <property type="molecule type" value="Genomic_DNA"/>
</dbReference>
<name>A0AAV7TFB5_PLEWA</name>
<evidence type="ECO:0000313" key="1">
    <source>
        <dbReference type="EMBL" id="KAJ1175100.1"/>
    </source>
</evidence>
<accession>A0AAV7TFB5</accession>
<gene>
    <name evidence="1" type="ORF">NDU88_000391</name>
</gene>
<proteinExistence type="predicted"/>
<evidence type="ECO:0000313" key="2">
    <source>
        <dbReference type="Proteomes" id="UP001066276"/>
    </source>
</evidence>
<reference evidence="1" key="1">
    <citation type="journal article" date="2022" name="bioRxiv">
        <title>Sequencing and chromosome-scale assembly of the giantPleurodeles waltlgenome.</title>
        <authorList>
            <person name="Brown T."/>
            <person name="Elewa A."/>
            <person name="Iarovenko S."/>
            <person name="Subramanian E."/>
            <person name="Araus A.J."/>
            <person name="Petzold A."/>
            <person name="Susuki M."/>
            <person name="Suzuki K.-i.T."/>
            <person name="Hayashi T."/>
            <person name="Toyoda A."/>
            <person name="Oliveira C."/>
            <person name="Osipova E."/>
            <person name="Leigh N.D."/>
            <person name="Simon A."/>
            <person name="Yun M.H."/>
        </authorList>
    </citation>
    <scope>NUCLEOTIDE SEQUENCE</scope>
    <source>
        <strain evidence="1">20211129_DDA</strain>
        <tissue evidence="1">Liver</tissue>
    </source>
</reference>
<keyword evidence="2" id="KW-1185">Reference proteome</keyword>